<dbReference type="EMBL" id="JBCEZU010000221">
    <property type="protein sequence ID" value="KAK9522177.1"/>
    <property type="molecule type" value="Genomic_DNA"/>
</dbReference>
<protein>
    <submittedName>
        <fullName evidence="1">Uncharacterized protein</fullName>
    </submittedName>
</protein>
<proteinExistence type="predicted"/>
<name>A0AAW1EIX5_ZOAVI</name>
<reference evidence="1 2" key="1">
    <citation type="journal article" date="2024" name="Genome Biol. Evol.">
        <title>Chromosome-level genome assembly of the viviparous eelpout Zoarces viviparus.</title>
        <authorList>
            <person name="Fuhrmann N."/>
            <person name="Brasseur M.V."/>
            <person name="Bakowski C.E."/>
            <person name="Podsiadlowski L."/>
            <person name="Prost S."/>
            <person name="Krehenwinkel H."/>
            <person name="Mayer C."/>
        </authorList>
    </citation>
    <scope>NUCLEOTIDE SEQUENCE [LARGE SCALE GENOMIC DNA]</scope>
    <source>
        <strain evidence="1">NO-MEL_2022_Ind0_liver</strain>
    </source>
</reference>
<accession>A0AAW1EIX5</accession>
<dbReference type="Proteomes" id="UP001488805">
    <property type="component" value="Unassembled WGS sequence"/>
</dbReference>
<gene>
    <name evidence="1" type="ORF">VZT92_018659</name>
</gene>
<dbReference type="AlphaFoldDB" id="A0AAW1EIX5"/>
<keyword evidence="2" id="KW-1185">Reference proteome</keyword>
<comment type="caution">
    <text evidence="1">The sequence shown here is derived from an EMBL/GenBank/DDBJ whole genome shotgun (WGS) entry which is preliminary data.</text>
</comment>
<sequence>MTELGCSTHCIKKKKEEKEPNDFVNVSPPPSGNFPLEFQDEAELVCTWSAWNELLLATVPPFCGQVSFPGRDGKYGSAFCHREGDGEAGVPGGFKAPFACGGDRKQQICKGLRDK</sequence>
<evidence type="ECO:0000313" key="2">
    <source>
        <dbReference type="Proteomes" id="UP001488805"/>
    </source>
</evidence>
<evidence type="ECO:0000313" key="1">
    <source>
        <dbReference type="EMBL" id="KAK9522177.1"/>
    </source>
</evidence>
<organism evidence="1 2">
    <name type="scientific">Zoarces viviparus</name>
    <name type="common">Viviparous eelpout</name>
    <name type="synonym">Blennius viviparus</name>
    <dbReference type="NCBI Taxonomy" id="48416"/>
    <lineage>
        <taxon>Eukaryota</taxon>
        <taxon>Metazoa</taxon>
        <taxon>Chordata</taxon>
        <taxon>Craniata</taxon>
        <taxon>Vertebrata</taxon>
        <taxon>Euteleostomi</taxon>
        <taxon>Actinopterygii</taxon>
        <taxon>Neopterygii</taxon>
        <taxon>Teleostei</taxon>
        <taxon>Neoteleostei</taxon>
        <taxon>Acanthomorphata</taxon>
        <taxon>Eupercaria</taxon>
        <taxon>Perciformes</taxon>
        <taxon>Cottioidei</taxon>
        <taxon>Zoarcales</taxon>
        <taxon>Zoarcidae</taxon>
        <taxon>Zoarcinae</taxon>
        <taxon>Zoarces</taxon>
    </lineage>
</organism>